<dbReference type="RefSeq" id="WP_227261575.1">
    <property type="nucleotide sequence ID" value="NZ_BAAADU010000002.1"/>
</dbReference>
<evidence type="ECO:0000259" key="2">
    <source>
        <dbReference type="Pfam" id="PF00326"/>
    </source>
</evidence>
<dbReference type="GeneID" id="68572163"/>
<name>A0AAV3SZ14_9EURY</name>
<feature type="domain" description="Peptidase S9 prolyl oligopeptidase catalytic" evidence="2">
    <location>
        <begin position="387"/>
        <end position="599"/>
    </location>
</feature>
<dbReference type="GO" id="GO:0004252">
    <property type="term" value="F:serine-type endopeptidase activity"/>
    <property type="evidence" value="ECO:0007669"/>
    <property type="project" value="InterPro"/>
</dbReference>
<dbReference type="Pfam" id="PF00326">
    <property type="entry name" value="Peptidase_S9"/>
    <property type="match status" value="1"/>
</dbReference>
<dbReference type="AlphaFoldDB" id="A0AAV3SZ14"/>
<dbReference type="SUPFAM" id="SSF53474">
    <property type="entry name" value="alpha/beta-Hydrolases"/>
    <property type="match status" value="1"/>
</dbReference>
<comment type="caution">
    <text evidence="4">The sequence shown here is derived from an EMBL/GenBank/DDBJ whole genome shotgun (WGS) entry which is preliminary data.</text>
</comment>
<reference evidence="4 5" key="1">
    <citation type="journal article" date="2019" name="Int. J. Syst. Evol. Microbiol.">
        <title>The Global Catalogue of Microorganisms (GCM) 10K type strain sequencing project: providing services to taxonomists for standard genome sequencing and annotation.</title>
        <authorList>
            <consortium name="The Broad Institute Genomics Platform"/>
            <consortium name="The Broad Institute Genome Sequencing Center for Infectious Disease"/>
            <person name="Wu L."/>
            <person name="Ma J."/>
        </authorList>
    </citation>
    <scope>NUCLEOTIDE SEQUENCE [LARGE SCALE GENOMIC DNA]</scope>
    <source>
        <strain evidence="4 5">JCM 16327</strain>
    </source>
</reference>
<protein>
    <submittedName>
        <fullName evidence="4">S9 family peptidase</fullName>
    </submittedName>
</protein>
<dbReference type="PANTHER" id="PTHR42776">
    <property type="entry name" value="SERINE PEPTIDASE S9 FAMILY MEMBER"/>
    <property type="match status" value="1"/>
</dbReference>
<keyword evidence="5" id="KW-1185">Reference proteome</keyword>
<dbReference type="Proteomes" id="UP001500194">
    <property type="component" value="Unassembled WGS sequence"/>
</dbReference>
<evidence type="ECO:0000259" key="3">
    <source>
        <dbReference type="Pfam" id="PF02897"/>
    </source>
</evidence>
<organism evidence="4 5">
    <name type="scientific">Salarchaeum japonicum</name>
    <dbReference type="NCBI Taxonomy" id="555573"/>
    <lineage>
        <taxon>Archaea</taxon>
        <taxon>Methanobacteriati</taxon>
        <taxon>Methanobacteriota</taxon>
        <taxon>Stenosarchaea group</taxon>
        <taxon>Halobacteria</taxon>
        <taxon>Halobacteriales</taxon>
        <taxon>Halobacteriaceae</taxon>
    </lineage>
</organism>
<proteinExistence type="predicted"/>
<dbReference type="PANTHER" id="PTHR42776:SF27">
    <property type="entry name" value="DIPEPTIDYL PEPTIDASE FAMILY MEMBER 6"/>
    <property type="match status" value="1"/>
</dbReference>
<dbReference type="SUPFAM" id="SSF82171">
    <property type="entry name" value="DPP6 N-terminal domain-like"/>
    <property type="match status" value="1"/>
</dbReference>
<dbReference type="InterPro" id="IPR011042">
    <property type="entry name" value="6-blade_b-propeller_TolB-like"/>
</dbReference>
<dbReference type="InterPro" id="IPR023302">
    <property type="entry name" value="Pept_S9A_N"/>
</dbReference>
<evidence type="ECO:0000313" key="4">
    <source>
        <dbReference type="EMBL" id="GAA0647298.1"/>
    </source>
</evidence>
<evidence type="ECO:0000256" key="1">
    <source>
        <dbReference type="ARBA" id="ARBA00022801"/>
    </source>
</evidence>
<dbReference type="Pfam" id="PF02897">
    <property type="entry name" value="Peptidase_S9_N"/>
    <property type="match status" value="1"/>
</dbReference>
<dbReference type="Gene3D" id="2.120.10.30">
    <property type="entry name" value="TolB, C-terminal domain"/>
    <property type="match status" value="2"/>
</dbReference>
<gene>
    <name evidence="4" type="ORF">GCM10009019_07150</name>
</gene>
<keyword evidence="1" id="KW-0378">Hydrolase</keyword>
<sequence>MTTAVELEELASLPEFYHPRVSPDGDRVAFYYDETGRNELYVQDIASGERTQVSDGNVPRAARWPIAWDADGERVFFHQDEGGDEQNDIHAMTLDGEVEVVVEVDGQAAFHDVTSDGRYVLYGSDEGEQMNLYRYDTREDETEQLTAYDQPVHGGQFGPDEERVAYVANETDALENRDAYVMNADGSEKRKLDIGEVGAEAYPNDWHPDGDRLLVSDNTTDLGRVGVYDLDTDDVEWLSSGEYEESGAAFGPDGDTVVASRVRNAATMPVEYGLESGDVTAYDLDEGVAGLAGDEHFDGEGRAILAHTTSDERKTLYAYDRASDGTETLIAPAYGDIDPDTFVESEYVTYESEDGLEIGALLYDSGERPSPAVVMVHGGPHAHSMPRFDLYAQFLVSRGYTVLQPNYRGSTGRGREFKHRIHNDWGGGEQADVAAGGEWLQNLDWVDSERVAVMGGSYGGYSAYWQMVQYPELWATGIAQVGITDLLQMYENSMPHFQSMLEQQLGDPEENEEFWRERSPLTHVENIQNPILIVHGVNDPRCPIDQARVFRDALLDMGWTEGEDGDFEYEELGAEGHGSTDIDQKIRQFTLVDDFLDRRL</sequence>
<evidence type="ECO:0000313" key="5">
    <source>
        <dbReference type="Proteomes" id="UP001500194"/>
    </source>
</evidence>
<dbReference type="Gene3D" id="3.40.50.1820">
    <property type="entry name" value="alpha/beta hydrolase"/>
    <property type="match status" value="1"/>
</dbReference>
<dbReference type="EMBL" id="BAAADU010000002">
    <property type="protein sequence ID" value="GAA0647298.1"/>
    <property type="molecule type" value="Genomic_DNA"/>
</dbReference>
<dbReference type="InterPro" id="IPR029058">
    <property type="entry name" value="AB_hydrolase_fold"/>
</dbReference>
<dbReference type="GO" id="GO:0006508">
    <property type="term" value="P:proteolysis"/>
    <property type="evidence" value="ECO:0007669"/>
    <property type="project" value="InterPro"/>
</dbReference>
<accession>A0AAV3SZ14</accession>
<feature type="domain" description="Peptidase S9A N-terminal" evidence="3">
    <location>
        <begin position="20"/>
        <end position="234"/>
    </location>
</feature>
<dbReference type="InterPro" id="IPR001375">
    <property type="entry name" value="Peptidase_S9_cat"/>
</dbReference>